<feature type="compositionally biased region" description="Basic and acidic residues" evidence="1">
    <location>
        <begin position="82"/>
        <end position="102"/>
    </location>
</feature>
<sequence>MSFLSLTKCICSGKGTCSYCVKNALSLRASRSSVKRTQDSTETPLVTNLQRDSASSQPSTTKKKDGKGSSKRLSSKLSSDADTTKPPKPEHEDSSTKSTFKSEYDIQMAERQMSIRSLPPAEQKKQEEWAQTQLKQNASSNCPVGLIWIRCKNGYRCLGGAHYVSDELLAEGKGGWYHYGKHRGSRCKANYGPDPKLGNLSEKEKRKIRLQIFGKENPTAKDKLW</sequence>
<evidence type="ECO:0000313" key="2">
    <source>
        <dbReference type="EMBL" id="CZR51283.1"/>
    </source>
</evidence>
<keyword evidence="3" id="KW-1185">Reference proteome</keyword>
<dbReference type="AlphaFoldDB" id="A0A1L7WES6"/>
<dbReference type="OrthoDB" id="3443855at2759"/>
<evidence type="ECO:0000256" key="1">
    <source>
        <dbReference type="SAM" id="MobiDB-lite"/>
    </source>
</evidence>
<feature type="region of interest" description="Disordered" evidence="1">
    <location>
        <begin position="30"/>
        <end position="102"/>
    </location>
</feature>
<reference evidence="2 3" key="1">
    <citation type="submission" date="2016-03" db="EMBL/GenBank/DDBJ databases">
        <authorList>
            <person name="Ploux O."/>
        </authorList>
    </citation>
    <scope>NUCLEOTIDE SEQUENCE [LARGE SCALE GENOMIC DNA]</scope>
    <source>
        <strain evidence="2 3">UAMH 11012</strain>
    </source>
</reference>
<gene>
    <name evidence="2" type="ORF">PAC_01158</name>
</gene>
<organism evidence="2 3">
    <name type="scientific">Phialocephala subalpina</name>
    <dbReference type="NCBI Taxonomy" id="576137"/>
    <lineage>
        <taxon>Eukaryota</taxon>
        <taxon>Fungi</taxon>
        <taxon>Dikarya</taxon>
        <taxon>Ascomycota</taxon>
        <taxon>Pezizomycotina</taxon>
        <taxon>Leotiomycetes</taxon>
        <taxon>Helotiales</taxon>
        <taxon>Mollisiaceae</taxon>
        <taxon>Phialocephala</taxon>
        <taxon>Phialocephala fortinii species complex</taxon>
    </lineage>
</organism>
<dbReference type="EMBL" id="FJOG01000001">
    <property type="protein sequence ID" value="CZR51283.1"/>
    <property type="molecule type" value="Genomic_DNA"/>
</dbReference>
<protein>
    <submittedName>
        <fullName evidence="2">Uncharacterized protein</fullName>
    </submittedName>
</protein>
<feature type="compositionally biased region" description="Polar residues" evidence="1">
    <location>
        <begin position="40"/>
        <end position="58"/>
    </location>
</feature>
<name>A0A1L7WES6_9HELO</name>
<dbReference type="Proteomes" id="UP000184330">
    <property type="component" value="Unassembled WGS sequence"/>
</dbReference>
<proteinExistence type="predicted"/>
<accession>A0A1L7WES6</accession>
<evidence type="ECO:0000313" key="3">
    <source>
        <dbReference type="Proteomes" id="UP000184330"/>
    </source>
</evidence>